<feature type="domain" description="C2H2-type" evidence="7">
    <location>
        <begin position="77"/>
        <end position="106"/>
    </location>
</feature>
<evidence type="ECO:0000256" key="3">
    <source>
        <dbReference type="ARBA" id="ARBA00022771"/>
    </source>
</evidence>
<evidence type="ECO:0000256" key="5">
    <source>
        <dbReference type="PROSITE-ProRule" id="PRU00042"/>
    </source>
</evidence>
<evidence type="ECO:0000256" key="4">
    <source>
        <dbReference type="ARBA" id="ARBA00022833"/>
    </source>
</evidence>
<dbReference type="HOGENOM" id="CLU_584210_0_0_1"/>
<keyword evidence="3 5" id="KW-0863">Zinc-finger</keyword>
<dbReference type="EMBL" id="AQGS01000131">
    <property type="protein sequence ID" value="EPS41955.1"/>
    <property type="molecule type" value="Genomic_DNA"/>
</dbReference>
<dbReference type="OrthoDB" id="3437960at2759"/>
<dbReference type="PROSITE" id="PS50157">
    <property type="entry name" value="ZINC_FINGER_C2H2_2"/>
    <property type="match status" value="3"/>
</dbReference>
<dbReference type="GO" id="GO:0000785">
    <property type="term" value="C:chromatin"/>
    <property type="evidence" value="ECO:0007669"/>
    <property type="project" value="TreeGrafter"/>
</dbReference>
<evidence type="ECO:0000256" key="6">
    <source>
        <dbReference type="SAM" id="MobiDB-lite"/>
    </source>
</evidence>
<evidence type="ECO:0000313" key="8">
    <source>
        <dbReference type="EMBL" id="EPS41955.1"/>
    </source>
</evidence>
<dbReference type="Pfam" id="PF00096">
    <property type="entry name" value="zf-C2H2"/>
    <property type="match status" value="3"/>
</dbReference>
<feature type="region of interest" description="Disordered" evidence="6">
    <location>
        <begin position="174"/>
        <end position="199"/>
    </location>
</feature>
<dbReference type="SMART" id="SM00355">
    <property type="entry name" value="ZnF_C2H2"/>
    <property type="match status" value="4"/>
</dbReference>
<name>S8AFX5_DACHA</name>
<dbReference type="GO" id="GO:0000981">
    <property type="term" value="F:DNA-binding transcription factor activity, RNA polymerase II-specific"/>
    <property type="evidence" value="ECO:0007669"/>
    <property type="project" value="UniProtKB-ARBA"/>
</dbReference>
<reference evidence="8 9" key="1">
    <citation type="journal article" date="2013" name="PLoS Genet.">
        <title>Genomic mechanisms accounting for the adaptation to parasitism in nematode-trapping fungi.</title>
        <authorList>
            <person name="Meerupati T."/>
            <person name="Andersson K.M."/>
            <person name="Friman E."/>
            <person name="Kumar D."/>
            <person name="Tunlid A."/>
            <person name="Ahren D."/>
        </authorList>
    </citation>
    <scope>NUCLEOTIDE SEQUENCE [LARGE SCALE GENOMIC DNA]</scope>
    <source>
        <strain evidence="8 9">CBS 200.50</strain>
    </source>
</reference>
<dbReference type="FunFam" id="3.30.160.60:FF:000072">
    <property type="entry name" value="zinc finger protein 143 isoform X1"/>
    <property type="match status" value="1"/>
</dbReference>
<dbReference type="OMA" id="FAGCKKS"/>
<evidence type="ECO:0000256" key="2">
    <source>
        <dbReference type="ARBA" id="ARBA00022737"/>
    </source>
</evidence>
<reference evidence="9" key="2">
    <citation type="submission" date="2013-04" db="EMBL/GenBank/DDBJ databases">
        <title>Genomic mechanisms accounting for the adaptation to parasitism in nematode-trapping fungi.</title>
        <authorList>
            <person name="Ahren D.G."/>
        </authorList>
    </citation>
    <scope>NUCLEOTIDE SEQUENCE [LARGE SCALE GENOMIC DNA]</scope>
    <source>
        <strain evidence="9">CBS 200.50</strain>
    </source>
</reference>
<protein>
    <recommendedName>
        <fullName evidence="7">C2H2-type domain-containing protein</fullName>
    </recommendedName>
</protein>
<dbReference type="Proteomes" id="UP000015100">
    <property type="component" value="Unassembled WGS sequence"/>
</dbReference>
<dbReference type="GO" id="GO:0008270">
    <property type="term" value="F:zinc ion binding"/>
    <property type="evidence" value="ECO:0007669"/>
    <property type="project" value="UniProtKB-KW"/>
</dbReference>
<dbReference type="FunFam" id="3.30.160.60:FF:002343">
    <property type="entry name" value="Zinc finger protein 33A"/>
    <property type="match status" value="1"/>
</dbReference>
<dbReference type="STRING" id="1284197.S8AFX5"/>
<dbReference type="PANTHER" id="PTHR14003">
    <property type="entry name" value="TRANSCRIPTIONAL REPRESSOR PROTEIN YY"/>
    <property type="match status" value="1"/>
</dbReference>
<dbReference type="InterPro" id="IPR036236">
    <property type="entry name" value="Znf_C2H2_sf"/>
</dbReference>
<keyword evidence="4" id="KW-0862">Zinc</keyword>
<dbReference type="PROSITE" id="PS00028">
    <property type="entry name" value="ZINC_FINGER_C2H2_1"/>
    <property type="match status" value="3"/>
</dbReference>
<dbReference type="PANTHER" id="PTHR14003:SF22">
    <property type="entry name" value="FINGER DOMAIN PROTEIN, PUTATIVE (AFU_ORTHOLOGUE AFUA_4G11480)-RELATED"/>
    <property type="match status" value="1"/>
</dbReference>
<comment type="caution">
    <text evidence="8">The sequence shown here is derived from an EMBL/GenBank/DDBJ whole genome shotgun (WGS) entry which is preliminary data.</text>
</comment>
<dbReference type="eggNOG" id="KOG1721">
    <property type="taxonomic scope" value="Eukaryota"/>
</dbReference>
<dbReference type="GO" id="GO:0000978">
    <property type="term" value="F:RNA polymerase II cis-regulatory region sequence-specific DNA binding"/>
    <property type="evidence" value="ECO:0007669"/>
    <property type="project" value="TreeGrafter"/>
</dbReference>
<accession>S8AFX5</accession>
<dbReference type="GO" id="GO:0005667">
    <property type="term" value="C:transcription regulator complex"/>
    <property type="evidence" value="ECO:0007669"/>
    <property type="project" value="TreeGrafter"/>
</dbReference>
<dbReference type="InterPro" id="IPR013087">
    <property type="entry name" value="Znf_C2H2_type"/>
</dbReference>
<dbReference type="FunFam" id="3.30.160.60:FF:000125">
    <property type="entry name" value="Putative zinc finger protein 143"/>
    <property type="match status" value="1"/>
</dbReference>
<dbReference type="SUPFAM" id="SSF57667">
    <property type="entry name" value="beta-beta-alpha zinc fingers"/>
    <property type="match status" value="2"/>
</dbReference>
<feature type="domain" description="C2H2-type" evidence="7">
    <location>
        <begin position="17"/>
        <end position="46"/>
    </location>
</feature>
<feature type="domain" description="C2H2-type" evidence="7">
    <location>
        <begin position="47"/>
        <end position="76"/>
    </location>
</feature>
<proteinExistence type="predicted"/>
<gene>
    <name evidence="8" type="ORF">H072_4102</name>
</gene>
<sequence length="423" mass="46866">MEIHELIIDERHAPKQFPCDWPDCNKKFNRKSDLQRHHRIHTNTRPYACTFAGCKKSFIQRSALTVHIRTHTGEKPHQCEFIGCGKCFSDSSSLARHRRIHTGRRPYLCGAHRCGKRKTTLIKHARRAHGIGQNLDVSDDDSENDDLATIERSHTKKLSQTRPEALRNHVAAEHLPQSQGRHLSLFRPDLSLPPSPRTNPSALGFGDSYNGAGGFPHPSQQSIVSEHPMTPTSPYCFQDAAPQHFANLPRSCADDFIATNGIAHPAAATQYNPNLRIVCSSSPSQQNIVSGHCVGSPGELSNCSTATSGASVDYFYRSPVMNTPGVDSVGNVTLFMQQSGNQDGLPHSVQEHSISDMPIAVMGPQQQPGAGLWYGYSQFDHTHFHNGEQRIYYENTPIESLTQVKPTTEVVMHPLMTPRASLC</sequence>
<keyword evidence="2" id="KW-0677">Repeat</keyword>
<keyword evidence="1" id="KW-0479">Metal-binding</keyword>
<evidence type="ECO:0000313" key="9">
    <source>
        <dbReference type="Proteomes" id="UP000015100"/>
    </source>
</evidence>
<dbReference type="AlphaFoldDB" id="S8AFX5"/>
<evidence type="ECO:0000256" key="1">
    <source>
        <dbReference type="ARBA" id="ARBA00022723"/>
    </source>
</evidence>
<evidence type="ECO:0000259" key="7">
    <source>
        <dbReference type="PROSITE" id="PS50157"/>
    </source>
</evidence>
<organism evidence="8 9">
    <name type="scientific">Dactylellina haptotyla (strain CBS 200.50)</name>
    <name type="common">Nematode-trapping fungus</name>
    <name type="synonym">Monacrosporium haptotylum</name>
    <dbReference type="NCBI Taxonomy" id="1284197"/>
    <lineage>
        <taxon>Eukaryota</taxon>
        <taxon>Fungi</taxon>
        <taxon>Dikarya</taxon>
        <taxon>Ascomycota</taxon>
        <taxon>Pezizomycotina</taxon>
        <taxon>Orbiliomycetes</taxon>
        <taxon>Orbiliales</taxon>
        <taxon>Orbiliaceae</taxon>
        <taxon>Dactylellina</taxon>
    </lineage>
</organism>
<dbReference type="Gene3D" id="3.30.160.60">
    <property type="entry name" value="Classic Zinc Finger"/>
    <property type="match status" value="3"/>
</dbReference>
<keyword evidence="9" id="KW-1185">Reference proteome</keyword>